<dbReference type="AlphaFoldDB" id="A0A7W3FJ31"/>
<comment type="caution">
    <text evidence="1">The sequence shown here is derived from an EMBL/GenBank/DDBJ whole genome shotgun (WGS) entry which is preliminary data.</text>
</comment>
<protein>
    <submittedName>
        <fullName evidence="1">Uncharacterized protein</fullName>
    </submittedName>
</protein>
<sequence length="142" mass="14859">MAECAEHLLRGRNASGMPAPNQNGVYLDPDEVLTLKGAGRSPTAEIELLHVPGHGWIFATSYCISGYGGGSSPLMLTGTPSGLDREAALLGGLQEVMRRVGGAGSHPSDSPSARRQATEIMDWAASLRAPQCDPSAQLELFA</sequence>
<organism evidence="1 2">
    <name type="scientific">Stenotrophomonas tumulicola</name>
    <dbReference type="NCBI Taxonomy" id="1685415"/>
    <lineage>
        <taxon>Bacteria</taxon>
        <taxon>Pseudomonadati</taxon>
        <taxon>Pseudomonadota</taxon>
        <taxon>Gammaproteobacteria</taxon>
        <taxon>Lysobacterales</taxon>
        <taxon>Lysobacteraceae</taxon>
        <taxon>Stenotrophomonas</taxon>
    </lineage>
</organism>
<accession>A0A7W3FJ31</accession>
<dbReference type="EMBL" id="JACGXS010000001">
    <property type="protein sequence ID" value="MBA8680473.1"/>
    <property type="molecule type" value="Genomic_DNA"/>
</dbReference>
<reference evidence="1 2" key="1">
    <citation type="submission" date="2020-08" db="EMBL/GenBank/DDBJ databases">
        <title>Stenotrophomonas tumulicola JCM 30961.</title>
        <authorList>
            <person name="Deng Y."/>
        </authorList>
    </citation>
    <scope>NUCLEOTIDE SEQUENCE [LARGE SCALE GENOMIC DNA]</scope>
    <source>
        <strain evidence="1 2">JCM 30961</strain>
    </source>
</reference>
<dbReference type="RefSeq" id="WP_182337661.1">
    <property type="nucleotide sequence ID" value="NZ_JACGXS010000001.1"/>
</dbReference>
<proteinExistence type="predicted"/>
<evidence type="ECO:0000313" key="2">
    <source>
        <dbReference type="Proteomes" id="UP000547058"/>
    </source>
</evidence>
<gene>
    <name evidence="1" type="ORF">H4O11_01455</name>
</gene>
<keyword evidence="2" id="KW-1185">Reference proteome</keyword>
<evidence type="ECO:0000313" key="1">
    <source>
        <dbReference type="EMBL" id="MBA8680473.1"/>
    </source>
</evidence>
<name>A0A7W3FJ31_9GAMM</name>
<dbReference type="Proteomes" id="UP000547058">
    <property type="component" value="Unassembled WGS sequence"/>
</dbReference>